<reference evidence="2 3" key="1">
    <citation type="submission" date="2020-08" db="EMBL/GenBank/DDBJ databases">
        <title>Genomic Encyclopedia of Type Strains, Phase III (KMG-III): the genomes of soil and plant-associated and newly described type strains.</title>
        <authorList>
            <person name="Whitman W."/>
        </authorList>
    </citation>
    <scope>NUCLEOTIDE SEQUENCE [LARGE SCALE GENOMIC DNA]</scope>
    <source>
        <strain evidence="2 3">CECT 3266</strain>
    </source>
</reference>
<keyword evidence="3" id="KW-1185">Reference proteome</keyword>
<sequence>MAISHLRKSLVAAVFTAIAACVGFATMAVAQPASQPKPTPSPASASAEMPYAVETFEYPGAAKIQKEQGITLSTGDGHIVLADCAVTHDITVKSRTGQKDYCFAVTGKKGYLALELKSAYGMWTQDFAVTAKVTADGKDTYVNAPRNDYTPFGEAGDTGQSSVLVELRVTG</sequence>
<dbReference type="PROSITE" id="PS51257">
    <property type="entry name" value="PROKAR_LIPOPROTEIN"/>
    <property type="match status" value="1"/>
</dbReference>
<evidence type="ECO:0000256" key="1">
    <source>
        <dbReference type="SAM" id="SignalP"/>
    </source>
</evidence>
<dbReference type="Proteomes" id="UP000556084">
    <property type="component" value="Unassembled WGS sequence"/>
</dbReference>
<proteinExistence type="predicted"/>
<organism evidence="2 3">
    <name type="scientific">Streptomyces olivoverticillatus</name>
    <dbReference type="NCBI Taxonomy" id="66427"/>
    <lineage>
        <taxon>Bacteria</taxon>
        <taxon>Bacillati</taxon>
        <taxon>Actinomycetota</taxon>
        <taxon>Actinomycetes</taxon>
        <taxon>Kitasatosporales</taxon>
        <taxon>Streptomycetaceae</taxon>
        <taxon>Streptomyces</taxon>
    </lineage>
</organism>
<evidence type="ECO:0008006" key="4">
    <source>
        <dbReference type="Google" id="ProtNLM"/>
    </source>
</evidence>
<name>A0A7W7PJF6_9ACTN</name>
<evidence type="ECO:0000313" key="3">
    <source>
        <dbReference type="Proteomes" id="UP000556084"/>
    </source>
</evidence>
<feature type="signal peptide" evidence="1">
    <location>
        <begin position="1"/>
        <end position="30"/>
    </location>
</feature>
<protein>
    <recommendedName>
        <fullName evidence="4">Secreted protein</fullName>
    </recommendedName>
</protein>
<gene>
    <name evidence="2" type="ORF">FHS39_002182</name>
</gene>
<keyword evidence="1" id="KW-0732">Signal</keyword>
<dbReference type="AlphaFoldDB" id="A0A7W7PJF6"/>
<accession>A0A7W7PJF6</accession>
<dbReference type="RefSeq" id="WP_246470130.1">
    <property type="nucleotide sequence ID" value="NZ_JACHJH010000003.1"/>
</dbReference>
<evidence type="ECO:0000313" key="2">
    <source>
        <dbReference type="EMBL" id="MBB4893151.1"/>
    </source>
</evidence>
<comment type="caution">
    <text evidence="2">The sequence shown here is derived from an EMBL/GenBank/DDBJ whole genome shotgun (WGS) entry which is preliminary data.</text>
</comment>
<dbReference type="EMBL" id="JACHJH010000003">
    <property type="protein sequence ID" value="MBB4893151.1"/>
    <property type="molecule type" value="Genomic_DNA"/>
</dbReference>
<feature type="chain" id="PRO_5030708724" description="Secreted protein" evidence="1">
    <location>
        <begin position="31"/>
        <end position="171"/>
    </location>
</feature>